<dbReference type="GO" id="GO:0006508">
    <property type="term" value="P:proteolysis"/>
    <property type="evidence" value="ECO:0007669"/>
    <property type="project" value="InterPro"/>
</dbReference>
<dbReference type="RefSeq" id="WP_198882880.1">
    <property type="nucleotide sequence ID" value="NZ_JAEKJA010000011.1"/>
</dbReference>
<sequence>MNAADLHRDAIVIDAACPLPMGDMDYAEWYREGGVTAFAPTVGGWRPTHEAIALIAAWLDRIAMRDDLVHVTTAADIERAKAEGKLGLIFHFQGTDPIGGDLNMVAFFKRLGVGVMQLAYNVRNRIGDGAQEPEDAGLSTFGRAFVARCNAHRVIIDCSHTGRRTGLEAMALSTQPVIFSHANPKAVYPSVRNIDDEQIRAAAATGGVVGAVGFPGFISAAARPTLDAFIDHIDHLVAVAGIDHVSLGLDYYWGQHPVSDDKAALASYERLVVAGAWDRDVYPPPPHYYPEGIETPRTLPALTAGLLRRGYGEADTRKILGLNLLRVYREVWGA</sequence>
<dbReference type="Pfam" id="PF01244">
    <property type="entry name" value="Peptidase_M19"/>
    <property type="match status" value="1"/>
</dbReference>
<dbReference type="SUPFAM" id="SSF51556">
    <property type="entry name" value="Metallo-dependent hydrolases"/>
    <property type="match status" value="1"/>
</dbReference>
<evidence type="ECO:0000313" key="2">
    <source>
        <dbReference type="Proteomes" id="UP000609531"/>
    </source>
</evidence>
<name>A0A934IRM7_9HYPH</name>
<dbReference type="GO" id="GO:0070573">
    <property type="term" value="F:metallodipeptidase activity"/>
    <property type="evidence" value="ECO:0007669"/>
    <property type="project" value="InterPro"/>
</dbReference>
<evidence type="ECO:0000313" key="1">
    <source>
        <dbReference type="EMBL" id="MBJ3776992.1"/>
    </source>
</evidence>
<reference evidence="1" key="1">
    <citation type="submission" date="2020-12" db="EMBL/GenBank/DDBJ databases">
        <title>Bacterial taxonomy.</title>
        <authorList>
            <person name="Pan X."/>
        </authorList>
    </citation>
    <scope>NUCLEOTIDE SEQUENCE</scope>
    <source>
        <strain evidence="1">B2012</strain>
    </source>
</reference>
<keyword evidence="2" id="KW-1185">Reference proteome</keyword>
<dbReference type="Proteomes" id="UP000609531">
    <property type="component" value="Unassembled WGS sequence"/>
</dbReference>
<dbReference type="InterPro" id="IPR008257">
    <property type="entry name" value="Pept_M19"/>
</dbReference>
<dbReference type="AlphaFoldDB" id="A0A934IRM7"/>
<dbReference type="PANTHER" id="PTHR10443">
    <property type="entry name" value="MICROSOMAL DIPEPTIDASE"/>
    <property type="match status" value="1"/>
</dbReference>
<dbReference type="PANTHER" id="PTHR10443:SF12">
    <property type="entry name" value="DIPEPTIDASE"/>
    <property type="match status" value="1"/>
</dbReference>
<dbReference type="InterPro" id="IPR032466">
    <property type="entry name" value="Metal_Hydrolase"/>
</dbReference>
<dbReference type="EMBL" id="JAEKJA010000011">
    <property type="protein sequence ID" value="MBJ3776992.1"/>
    <property type="molecule type" value="Genomic_DNA"/>
</dbReference>
<dbReference type="Gene3D" id="3.20.20.140">
    <property type="entry name" value="Metal-dependent hydrolases"/>
    <property type="match status" value="1"/>
</dbReference>
<organism evidence="1 2">
    <name type="scientific">Acuticoccus mangrovi</name>
    <dbReference type="NCBI Taxonomy" id="2796142"/>
    <lineage>
        <taxon>Bacteria</taxon>
        <taxon>Pseudomonadati</taxon>
        <taxon>Pseudomonadota</taxon>
        <taxon>Alphaproteobacteria</taxon>
        <taxon>Hyphomicrobiales</taxon>
        <taxon>Amorphaceae</taxon>
        <taxon>Acuticoccus</taxon>
    </lineage>
</organism>
<gene>
    <name evidence="1" type="ORF">JCR33_14895</name>
</gene>
<comment type="caution">
    <text evidence="1">The sequence shown here is derived from an EMBL/GenBank/DDBJ whole genome shotgun (WGS) entry which is preliminary data.</text>
</comment>
<dbReference type="PROSITE" id="PS51365">
    <property type="entry name" value="RENAL_DIPEPTIDASE_2"/>
    <property type="match status" value="1"/>
</dbReference>
<protein>
    <submittedName>
        <fullName evidence="1">Dipeptidase</fullName>
    </submittedName>
</protein>
<proteinExistence type="predicted"/>
<accession>A0A934IRM7</accession>